<evidence type="ECO:0000256" key="8">
    <source>
        <dbReference type="ARBA" id="ARBA00022801"/>
    </source>
</evidence>
<dbReference type="GO" id="GO:0004177">
    <property type="term" value="F:aminopeptidase activity"/>
    <property type="evidence" value="ECO:0007669"/>
    <property type="project" value="UniProtKB-KW"/>
</dbReference>
<comment type="cofactor">
    <cofactor evidence="3">
        <name>Zn(2+)</name>
        <dbReference type="ChEBI" id="CHEBI:29105"/>
    </cofactor>
</comment>
<dbReference type="Pfam" id="PF02073">
    <property type="entry name" value="Peptidase_M29"/>
    <property type="match status" value="1"/>
</dbReference>
<keyword evidence="7" id="KW-0479">Metal-binding</keyword>
<evidence type="ECO:0000256" key="1">
    <source>
        <dbReference type="ARBA" id="ARBA00001941"/>
    </source>
</evidence>
<dbReference type="GeneID" id="2739432"/>
<keyword evidence="9" id="KW-0482">Metalloprotease</keyword>
<dbReference type="SUPFAM" id="SSF144052">
    <property type="entry name" value="Thermophilic metalloprotease-like"/>
    <property type="match status" value="1"/>
</dbReference>
<keyword evidence="6" id="KW-0645">Protease</keyword>
<dbReference type="GO" id="GO:0046872">
    <property type="term" value="F:metal ion binding"/>
    <property type="evidence" value="ECO:0007669"/>
    <property type="project" value="UniProtKB-KW"/>
</dbReference>
<dbReference type="PRINTS" id="PR00919">
    <property type="entry name" value="THERMOPTASE"/>
</dbReference>
<comment type="caution">
    <text evidence="10">The sequence shown here is derived from an EMBL/GenBank/DDBJ whole genome shotgun (WGS) entry which is preliminary data.</text>
</comment>
<proteinExistence type="inferred from homology"/>
<protein>
    <recommendedName>
        <fullName evidence="11">Aminopeptidase</fullName>
    </recommendedName>
</protein>
<evidence type="ECO:0000313" key="10">
    <source>
        <dbReference type="EMBL" id="EMB34276.1"/>
    </source>
</evidence>
<dbReference type="EMBL" id="AGDV01000009">
    <property type="protein sequence ID" value="EMB34276.1"/>
    <property type="molecule type" value="Genomic_DNA"/>
</dbReference>
<sequence length="409" mass="45888">MDFKRNIEKYVELILKVGLNIQKGDGIFVLVNEHSIGMVREVTKQAYKMGAKDVVYDFSDDEMTLARYAYGDESIFKEMPKFKIDYMEAAYKNNYHRLAIVADNPELLKNADAKKVSEWNKTRAIASKPIMKYTMENHVKWCVAAHPTPAWAKSVFPELPEEQALTKLWEKVFDATRVSMDDPVAAWKEHDAALKKHQNFLNEMAFEKLLYKGPGTDLEVYLTEGHRWVGGSGKSTRGDVFMANIPTEEVFSMPHAFKVNGTLKATKPLAARGRIINDFHFTFKDGKVIDFDAKEGKDVLQSLLDSDEGARRLGEVALVADDSPISNTGVLFKNTLFDENASCHFAIGNAYSENIKGGAEFSDEDKKKIGMNNSIIHVDFMVGGPELSVIGVKKDGTQVQILKNGNWAI</sequence>
<dbReference type="AlphaFoldDB" id="A0A0E2E5M6"/>
<keyword evidence="8" id="KW-0378">Hydrolase</keyword>
<dbReference type="PANTHER" id="PTHR34448">
    <property type="entry name" value="AMINOPEPTIDASE"/>
    <property type="match status" value="1"/>
</dbReference>
<reference evidence="10" key="1">
    <citation type="submission" date="2012-01" db="EMBL/GenBank/DDBJ databases">
        <title>The Genome Sequence of Treponema denticola H-22.</title>
        <authorList>
            <consortium name="The Broad Institute Genome Sequencing Platform"/>
            <person name="Earl A."/>
            <person name="Ward D."/>
            <person name="Feldgarden M."/>
            <person name="Gevers D."/>
            <person name="Blanton J.M."/>
            <person name="Fenno C.J."/>
            <person name="Baranova O.V."/>
            <person name="Mathney J."/>
            <person name="Dewhirst F.E."/>
            <person name="Izard J."/>
            <person name="Young S.K."/>
            <person name="Zeng Q."/>
            <person name="Gargeya S."/>
            <person name="Fitzgerald M."/>
            <person name="Haas B."/>
            <person name="Abouelleil A."/>
            <person name="Alvarado L."/>
            <person name="Arachchi H.M."/>
            <person name="Berlin A."/>
            <person name="Chapman S.B."/>
            <person name="Gearin G."/>
            <person name="Goldberg J."/>
            <person name="Griggs A."/>
            <person name="Gujja S."/>
            <person name="Hansen M."/>
            <person name="Heiman D."/>
            <person name="Howarth C."/>
            <person name="Larimer J."/>
            <person name="Lui A."/>
            <person name="MacDonald P.J.P."/>
            <person name="McCowen C."/>
            <person name="Montmayeur A."/>
            <person name="Murphy C."/>
            <person name="Neiman D."/>
            <person name="Pearson M."/>
            <person name="Priest M."/>
            <person name="Roberts A."/>
            <person name="Saif S."/>
            <person name="Shea T."/>
            <person name="Sisk P."/>
            <person name="Stolte C."/>
            <person name="Sykes S."/>
            <person name="Wortman J."/>
            <person name="Nusbaum C."/>
            <person name="Birren B."/>
        </authorList>
    </citation>
    <scope>NUCLEOTIDE SEQUENCE [LARGE SCALE GENOMIC DNA]</scope>
    <source>
        <strain evidence="10">H-22</strain>
    </source>
</reference>
<comment type="similarity">
    <text evidence="4">Belongs to the peptidase M29 family.</text>
</comment>
<evidence type="ECO:0008006" key="11">
    <source>
        <dbReference type="Google" id="ProtNLM"/>
    </source>
</evidence>
<organism evidence="10">
    <name type="scientific">Treponema denticola H-22</name>
    <dbReference type="NCBI Taxonomy" id="999432"/>
    <lineage>
        <taxon>Bacteria</taxon>
        <taxon>Pseudomonadati</taxon>
        <taxon>Spirochaetota</taxon>
        <taxon>Spirochaetia</taxon>
        <taxon>Spirochaetales</taxon>
        <taxon>Treponemataceae</taxon>
        <taxon>Treponema</taxon>
    </lineage>
</organism>
<evidence type="ECO:0000256" key="7">
    <source>
        <dbReference type="ARBA" id="ARBA00022723"/>
    </source>
</evidence>
<dbReference type="InterPro" id="IPR035097">
    <property type="entry name" value="M29_N-terminal"/>
</dbReference>
<accession>A0A0E2E5M6</accession>
<evidence type="ECO:0000256" key="5">
    <source>
        <dbReference type="ARBA" id="ARBA00022438"/>
    </source>
</evidence>
<dbReference type="Proteomes" id="UP000011705">
    <property type="component" value="Chromosome"/>
</dbReference>
<evidence type="ECO:0000256" key="4">
    <source>
        <dbReference type="ARBA" id="ARBA00008236"/>
    </source>
</evidence>
<dbReference type="GO" id="GO:0008237">
    <property type="term" value="F:metallopeptidase activity"/>
    <property type="evidence" value="ECO:0007669"/>
    <property type="project" value="UniProtKB-KW"/>
</dbReference>
<dbReference type="HOGENOM" id="CLU_054346_1_0_12"/>
<evidence type="ECO:0000256" key="6">
    <source>
        <dbReference type="ARBA" id="ARBA00022670"/>
    </source>
</evidence>
<dbReference type="Gene3D" id="3.40.1830.10">
    <property type="entry name" value="Thermophilic metalloprotease (M29)"/>
    <property type="match status" value="1"/>
</dbReference>
<comment type="cofactor">
    <cofactor evidence="1">
        <name>Co(2+)</name>
        <dbReference type="ChEBI" id="CHEBI:48828"/>
    </cofactor>
</comment>
<evidence type="ECO:0000256" key="3">
    <source>
        <dbReference type="ARBA" id="ARBA00001947"/>
    </source>
</evidence>
<gene>
    <name evidence="10" type="ORF">HMPREF9726_01025</name>
</gene>
<evidence type="ECO:0000256" key="2">
    <source>
        <dbReference type="ARBA" id="ARBA00001946"/>
    </source>
</evidence>
<dbReference type="PATRIC" id="fig|999432.5.peg.1066"/>
<evidence type="ECO:0000256" key="9">
    <source>
        <dbReference type="ARBA" id="ARBA00023049"/>
    </source>
</evidence>
<dbReference type="InterPro" id="IPR000787">
    <property type="entry name" value="Peptidase_M29"/>
</dbReference>
<comment type="cofactor">
    <cofactor evidence="2">
        <name>Mg(2+)</name>
        <dbReference type="ChEBI" id="CHEBI:18420"/>
    </cofactor>
</comment>
<name>A0A0E2E5M6_TREDN</name>
<dbReference type="PANTHER" id="PTHR34448:SF3">
    <property type="entry name" value="AMINOPEPTIDASE AMPS"/>
    <property type="match status" value="1"/>
</dbReference>
<keyword evidence="5" id="KW-0031">Aminopeptidase</keyword>
<dbReference type="RefSeq" id="WP_002683951.1">
    <property type="nucleotide sequence ID" value="NZ_CM001795.1"/>
</dbReference>
<dbReference type="InterPro" id="IPR052170">
    <property type="entry name" value="M29_Exopeptidase"/>
</dbReference>
<dbReference type="GO" id="GO:0006508">
    <property type="term" value="P:proteolysis"/>
    <property type="evidence" value="ECO:0007669"/>
    <property type="project" value="UniProtKB-KW"/>
</dbReference>